<feature type="region of interest" description="Disordered" evidence="1">
    <location>
        <begin position="42"/>
        <end position="68"/>
    </location>
</feature>
<gene>
    <name evidence="2" type="ORF">pdam_00003134</name>
</gene>
<accession>A0A3M6T9W7</accession>
<evidence type="ECO:0000313" key="2">
    <source>
        <dbReference type="EMBL" id="RMX38133.1"/>
    </source>
</evidence>
<reference evidence="2 3" key="1">
    <citation type="journal article" date="2018" name="Sci. Rep.">
        <title>Comparative analysis of the Pocillopora damicornis genome highlights role of immune system in coral evolution.</title>
        <authorList>
            <person name="Cunning R."/>
            <person name="Bay R.A."/>
            <person name="Gillette P."/>
            <person name="Baker A.C."/>
            <person name="Traylor-Knowles N."/>
        </authorList>
    </citation>
    <scope>NUCLEOTIDE SEQUENCE [LARGE SCALE GENOMIC DNA]</scope>
    <source>
        <strain evidence="2">RSMAS</strain>
        <tissue evidence="2">Whole animal</tissue>
    </source>
</reference>
<feature type="compositionally biased region" description="Basic and acidic residues" evidence="1">
    <location>
        <begin position="42"/>
        <end position="60"/>
    </location>
</feature>
<organism evidence="2 3">
    <name type="scientific">Pocillopora damicornis</name>
    <name type="common">Cauliflower coral</name>
    <name type="synonym">Millepora damicornis</name>
    <dbReference type="NCBI Taxonomy" id="46731"/>
    <lineage>
        <taxon>Eukaryota</taxon>
        <taxon>Metazoa</taxon>
        <taxon>Cnidaria</taxon>
        <taxon>Anthozoa</taxon>
        <taxon>Hexacorallia</taxon>
        <taxon>Scleractinia</taxon>
        <taxon>Astrocoeniina</taxon>
        <taxon>Pocilloporidae</taxon>
        <taxon>Pocillopora</taxon>
    </lineage>
</organism>
<dbReference type="EMBL" id="RCHS01004051">
    <property type="protein sequence ID" value="RMX38133.1"/>
    <property type="molecule type" value="Genomic_DNA"/>
</dbReference>
<evidence type="ECO:0000313" key="3">
    <source>
        <dbReference type="Proteomes" id="UP000275408"/>
    </source>
</evidence>
<evidence type="ECO:0000256" key="1">
    <source>
        <dbReference type="SAM" id="MobiDB-lite"/>
    </source>
</evidence>
<sequence>MDDCTALVKRMPLHLKKVHKLLLDSVEFKAALSRVRRLVSDSPRRRYHERRSNLGKDKGESSVSVEALEDNEDEIDVRRRSSHRRVKILDDSESESEQMNIAVFTQELWRLKTVKMKMEAPLKLPKNCLKMSFLNLKPGLDQPTEIVVYLEVDIQLDVAVF</sequence>
<protein>
    <submittedName>
        <fullName evidence="2">Uncharacterized protein</fullName>
    </submittedName>
</protein>
<comment type="caution">
    <text evidence="2">The sequence shown here is derived from an EMBL/GenBank/DDBJ whole genome shotgun (WGS) entry which is preliminary data.</text>
</comment>
<dbReference type="AlphaFoldDB" id="A0A3M6T9W7"/>
<keyword evidence="3" id="KW-1185">Reference proteome</keyword>
<dbReference type="Proteomes" id="UP000275408">
    <property type="component" value="Unassembled WGS sequence"/>
</dbReference>
<proteinExistence type="predicted"/>
<name>A0A3M6T9W7_POCDA</name>